<evidence type="ECO:0000313" key="2">
    <source>
        <dbReference type="EMBL" id="WVO21759.1"/>
    </source>
</evidence>
<protein>
    <submittedName>
        <fullName evidence="2">Uncharacterized protein</fullName>
    </submittedName>
</protein>
<proteinExistence type="predicted"/>
<keyword evidence="1" id="KW-0472">Membrane</keyword>
<reference evidence="2 3" key="1">
    <citation type="submission" date="2024-01" db="EMBL/GenBank/DDBJ databases">
        <title>Comparative genomics of Cryptococcus and Kwoniella reveals pathogenesis evolution and contrasting modes of karyotype evolution via chromosome fusion or intercentromeric recombination.</title>
        <authorList>
            <person name="Coelho M.A."/>
            <person name="David-Palma M."/>
            <person name="Shea T."/>
            <person name="Bowers K."/>
            <person name="McGinley-Smith S."/>
            <person name="Mohammad A.W."/>
            <person name="Gnirke A."/>
            <person name="Yurkov A.M."/>
            <person name="Nowrousian M."/>
            <person name="Sun S."/>
            <person name="Cuomo C.A."/>
            <person name="Heitman J."/>
        </authorList>
    </citation>
    <scope>NUCLEOTIDE SEQUENCE [LARGE SCALE GENOMIC DNA]</scope>
    <source>
        <strain evidence="2 3">7685027</strain>
    </source>
</reference>
<dbReference type="EMBL" id="CP143810">
    <property type="protein sequence ID" value="WVO21759.1"/>
    <property type="molecule type" value="Genomic_DNA"/>
</dbReference>
<evidence type="ECO:0000313" key="3">
    <source>
        <dbReference type="Proteomes" id="UP001432216"/>
    </source>
</evidence>
<keyword evidence="1" id="KW-1133">Transmembrane helix</keyword>
<gene>
    <name evidence="2" type="ORF">IAS62_003071</name>
</gene>
<sequence>MVAFVISVIWTVKKRTIQRRVTKKLPNNVKGRTRTFQTWVSVLRKGPPVAMQRTSAAEAGVLCEGYFAFSGFLLPVTLQIPALQLFGKDCLGRPRFLIVMLIFVRMLLRNPSFAKVAR</sequence>
<dbReference type="RefSeq" id="XP_064720998.1">
    <property type="nucleotide sequence ID" value="XM_064864926.1"/>
</dbReference>
<dbReference type="GeneID" id="89989844"/>
<accession>A0ABZ2ATH1</accession>
<keyword evidence="1" id="KW-0812">Transmembrane</keyword>
<evidence type="ECO:0000256" key="1">
    <source>
        <dbReference type="SAM" id="Phobius"/>
    </source>
</evidence>
<organism evidence="2 3">
    <name type="scientific">Cryptococcus decagattii</name>
    <dbReference type="NCBI Taxonomy" id="1859122"/>
    <lineage>
        <taxon>Eukaryota</taxon>
        <taxon>Fungi</taxon>
        <taxon>Dikarya</taxon>
        <taxon>Basidiomycota</taxon>
        <taxon>Agaricomycotina</taxon>
        <taxon>Tremellomycetes</taxon>
        <taxon>Tremellales</taxon>
        <taxon>Cryptococcaceae</taxon>
        <taxon>Cryptococcus</taxon>
        <taxon>Cryptococcus gattii species complex</taxon>
    </lineage>
</organism>
<feature type="transmembrane region" description="Helical" evidence="1">
    <location>
        <begin position="92"/>
        <end position="108"/>
    </location>
</feature>
<feature type="transmembrane region" description="Helical" evidence="1">
    <location>
        <begin position="61"/>
        <end position="80"/>
    </location>
</feature>
<dbReference type="Proteomes" id="UP001432216">
    <property type="component" value="Chromosome 5"/>
</dbReference>
<name>A0ABZ2ATH1_9TREE</name>
<keyword evidence="3" id="KW-1185">Reference proteome</keyword>